<dbReference type="AlphaFoldDB" id="A0A2P8VGD5"/>
<dbReference type="EMBL" id="PYEP01000007">
    <property type="protein sequence ID" value="PSN06601.1"/>
    <property type="molecule type" value="Genomic_DNA"/>
</dbReference>
<reference evidence="1 2" key="1">
    <citation type="submission" date="2018-03" db="EMBL/GenBank/DDBJ databases">
        <title>Draft genome sequence of the first documented clinical Siccibacter turicensis isolate in Austria.</title>
        <authorList>
            <person name="Lepuschitz S."/>
            <person name="Pekard-Amenitsch S."/>
            <person name="Haunold R."/>
            <person name="Schill S."/>
            <person name="Mach R."/>
            <person name="Allerberger F."/>
            <person name="Ruppitsch W."/>
            <person name="Forsythe S.J."/>
        </authorList>
    </citation>
    <scope>NUCLEOTIDE SEQUENCE [LARGE SCALE GENOMIC DNA]</scope>
    <source>
        <strain evidence="1 2">6100069499-17</strain>
    </source>
</reference>
<evidence type="ECO:0000313" key="1">
    <source>
        <dbReference type="EMBL" id="PSN06601.1"/>
    </source>
</evidence>
<dbReference type="RefSeq" id="WP_106878004.1">
    <property type="nucleotide sequence ID" value="NZ_JBOIPS010000001.1"/>
</dbReference>
<sequence>MGRREKIACVEISTLFHAISREYGFTPDVVLSYFQDIDDLIQRWENHKCVWVYSQGEKHQHGWIKESHIKGNGAVVPLYIGLHHTRLLDDETETDPLLILTFEKRENSAPALIVLAMIDHADMFGETGKKKHNDYQMRLIHQRLDDLLRDTLRSKHT</sequence>
<dbReference type="OrthoDB" id="6536674at2"/>
<organism evidence="1 2">
    <name type="scientific">Siccibacter turicensis</name>
    <dbReference type="NCBI Taxonomy" id="357233"/>
    <lineage>
        <taxon>Bacteria</taxon>
        <taxon>Pseudomonadati</taxon>
        <taxon>Pseudomonadota</taxon>
        <taxon>Gammaproteobacteria</taxon>
        <taxon>Enterobacterales</taxon>
        <taxon>Enterobacteriaceae</taxon>
        <taxon>Siccibacter</taxon>
    </lineage>
</organism>
<comment type="caution">
    <text evidence="1">The sequence shown here is derived from an EMBL/GenBank/DDBJ whole genome shotgun (WGS) entry which is preliminary data.</text>
</comment>
<evidence type="ECO:0000313" key="2">
    <source>
        <dbReference type="Proteomes" id="UP000240212"/>
    </source>
</evidence>
<accession>A0A2P8VGD5</accession>
<gene>
    <name evidence="1" type="ORF">C7G83_16445</name>
</gene>
<protein>
    <submittedName>
        <fullName evidence="1">Uncharacterized protein</fullName>
    </submittedName>
</protein>
<keyword evidence="2" id="KW-1185">Reference proteome</keyword>
<proteinExistence type="predicted"/>
<dbReference type="STRING" id="1388748.GCA_000463155_00990"/>
<dbReference type="Proteomes" id="UP000240212">
    <property type="component" value="Unassembled WGS sequence"/>
</dbReference>
<name>A0A2P8VGD5_9ENTR</name>